<dbReference type="InterPro" id="IPR007693">
    <property type="entry name" value="DNA_helicase_DnaB-like_N"/>
</dbReference>
<keyword evidence="2 12" id="KW-0639">Primosome</keyword>
<keyword evidence="9" id="KW-0413">Isomerase</keyword>
<dbReference type="SUPFAM" id="SSF48024">
    <property type="entry name" value="N-terminal domain of DnaB helicase"/>
    <property type="match status" value="1"/>
</dbReference>
<keyword evidence="8 12" id="KW-0238">DNA-binding</keyword>
<dbReference type="FunFam" id="3.40.50.300:FF:000076">
    <property type="entry name" value="Replicative DNA helicase"/>
    <property type="match status" value="1"/>
</dbReference>
<dbReference type="SMART" id="SM00382">
    <property type="entry name" value="AAA"/>
    <property type="match status" value="1"/>
</dbReference>
<protein>
    <recommendedName>
        <fullName evidence="11 12">Replicative DNA helicase</fullName>
        <ecNumber evidence="11 12">5.6.2.3</ecNumber>
    </recommendedName>
</protein>
<keyword evidence="4 12" id="KW-0547">Nucleotide-binding</keyword>
<evidence type="ECO:0000256" key="4">
    <source>
        <dbReference type="ARBA" id="ARBA00022741"/>
    </source>
</evidence>
<keyword evidence="3 12" id="KW-0235">DNA replication</keyword>
<dbReference type="InterPro" id="IPR036185">
    <property type="entry name" value="DNA_heli_DnaB-like_N_sf"/>
</dbReference>
<evidence type="ECO:0000256" key="7">
    <source>
        <dbReference type="ARBA" id="ARBA00022840"/>
    </source>
</evidence>
<dbReference type="GO" id="GO:1990077">
    <property type="term" value="C:primosome complex"/>
    <property type="evidence" value="ECO:0007669"/>
    <property type="project" value="UniProtKB-UniRule"/>
</dbReference>
<dbReference type="InterPro" id="IPR027417">
    <property type="entry name" value="P-loop_NTPase"/>
</dbReference>
<feature type="domain" description="SF4 helicase" evidence="13">
    <location>
        <begin position="180"/>
        <end position="445"/>
    </location>
</feature>
<dbReference type="GO" id="GO:0042802">
    <property type="term" value="F:identical protein binding"/>
    <property type="evidence" value="ECO:0007669"/>
    <property type="project" value="UniProtKB-ARBA"/>
</dbReference>
<dbReference type="InterPro" id="IPR007692">
    <property type="entry name" value="DNA_helicase_DnaB"/>
</dbReference>
<reference evidence="14 15" key="1">
    <citation type="submission" date="2019-03" db="EMBL/GenBank/DDBJ databases">
        <title>Genomic Encyclopedia of Type Strains, Phase IV (KMG-IV): sequencing the most valuable type-strain genomes for metagenomic binning, comparative biology and taxonomic classification.</title>
        <authorList>
            <person name="Goeker M."/>
        </authorList>
    </citation>
    <scope>NUCLEOTIDE SEQUENCE [LARGE SCALE GENOMIC DNA]</scope>
    <source>
        <strain evidence="14 15">LX-B</strain>
    </source>
</reference>
<dbReference type="SUPFAM" id="SSF52540">
    <property type="entry name" value="P-loop containing nucleoside triphosphate hydrolases"/>
    <property type="match status" value="1"/>
</dbReference>
<evidence type="ECO:0000313" key="14">
    <source>
        <dbReference type="EMBL" id="TCL65299.1"/>
    </source>
</evidence>
<keyword evidence="7 12" id="KW-0067">ATP-binding</keyword>
<dbReference type="Proteomes" id="UP000295008">
    <property type="component" value="Unassembled WGS sequence"/>
</dbReference>
<evidence type="ECO:0000256" key="8">
    <source>
        <dbReference type="ARBA" id="ARBA00023125"/>
    </source>
</evidence>
<dbReference type="Gene3D" id="3.40.50.300">
    <property type="entry name" value="P-loop containing nucleotide triphosphate hydrolases"/>
    <property type="match status" value="1"/>
</dbReference>
<evidence type="ECO:0000256" key="10">
    <source>
        <dbReference type="ARBA" id="ARBA00048954"/>
    </source>
</evidence>
<evidence type="ECO:0000256" key="2">
    <source>
        <dbReference type="ARBA" id="ARBA00022515"/>
    </source>
</evidence>
<dbReference type="EMBL" id="SLUN01000017">
    <property type="protein sequence ID" value="TCL65299.1"/>
    <property type="molecule type" value="Genomic_DNA"/>
</dbReference>
<dbReference type="FunFam" id="1.10.860.10:FF:000001">
    <property type="entry name" value="Replicative DNA helicase"/>
    <property type="match status" value="1"/>
</dbReference>
<dbReference type="InterPro" id="IPR003593">
    <property type="entry name" value="AAA+_ATPase"/>
</dbReference>
<accession>A0A4R1RHA3</accession>
<organism evidence="14 15">
    <name type="scientific">Hydrogenispora ethanolica</name>
    <dbReference type="NCBI Taxonomy" id="1082276"/>
    <lineage>
        <taxon>Bacteria</taxon>
        <taxon>Bacillati</taxon>
        <taxon>Bacillota</taxon>
        <taxon>Hydrogenispora</taxon>
    </lineage>
</organism>
<evidence type="ECO:0000256" key="1">
    <source>
        <dbReference type="ARBA" id="ARBA00008428"/>
    </source>
</evidence>
<evidence type="ECO:0000256" key="6">
    <source>
        <dbReference type="ARBA" id="ARBA00022806"/>
    </source>
</evidence>
<comment type="catalytic activity">
    <reaction evidence="10 12">
        <text>ATP + H2O = ADP + phosphate + H(+)</text>
        <dbReference type="Rhea" id="RHEA:13065"/>
        <dbReference type="ChEBI" id="CHEBI:15377"/>
        <dbReference type="ChEBI" id="CHEBI:15378"/>
        <dbReference type="ChEBI" id="CHEBI:30616"/>
        <dbReference type="ChEBI" id="CHEBI:43474"/>
        <dbReference type="ChEBI" id="CHEBI:456216"/>
        <dbReference type="EC" id="5.6.2.3"/>
    </reaction>
</comment>
<keyword evidence="5 12" id="KW-0378">Hydrolase</keyword>
<proteinExistence type="inferred from homology"/>
<gene>
    <name evidence="14" type="ORF">EDC14_101747</name>
</gene>
<dbReference type="GO" id="GO:0005524">
    <property type="term" value="F:ATP binding"/>
    <property type="evidence" value="ECO:0007669"/>
    <property type="project" value="UniProtKB-UniRule"/>
</dbReference>
<dbReference type="InterPro" id="IPR016136">
    <property type="entry name" value="DNA_helicase_N/primase_C"/>
</dbReference>
<name>A0A4R1RHA3_HYDET</name>
<dbReference type="PANTHER" id="PTHR30153:SF2">
    <property type="entry name" value="REPLICATIVE DNA HELICASE"/>
    <property type="match status" value="1"/>
</dbReference>
<dbReference type="RefSeq" id="WP_132014974.1">
    <property type="nucleotide sequence ID" value="NZ_SLUN01000017.1"/>
</dbReference>
<dbReference type="GO" id="GO:0006269">
    <property type="term" value="P:DNA replication, synthesis of primer"/>
    <property type="evidence" value="ECO:0007669"/>
    <property type="project" value="UniProtKB-UniRule"/>
</dbReference>
<dbReference type="NCBIfam" id="NF004384">
    <property type="entry name" value="PRK05748.1"/>
    <property type="match status" value="1"/>
</dbReference>
<keyword evidence="15" id="KW-1185">Reference proteome</keyword>
<dbReference type="CDD" id="cd00984">
    <property type="entry name" value="DnaB_C"/>
    <property type="match status" value="1"/>
</dbReference>
<dbReference type="GO" id="GO:0043139">
    <property type="term" value="F:5'-3' DNA helicase activity"/>
    <property type="evidence" value="ECO:0007669"/>
    <property type="project" value="UniProtKB-EC"/>
</dbReference>
<dbReference type="EC" id="5.6.2.3" evidence="11 12"/>
<dbReference type="NCBIfam" id="TIGR00665">
    <property type="entry name" value="DnaB"/>
    <property type="match status" value="1"/>
</dbReference>
<dbReference type="Pfam" id="PF03796">
    <property type="entry name" value="DnaB_C"/>
    <property type="match status" value="1"/>
</dbReference>
<dbReference type="PROSITE" id="PS51199">
    <property type="entry name" value="SF4_HELICASE"/>
    <property type="match status" value="1"/>
</dbReference>
<dbReference type="PANTHER" id="PTHR30153">
    <property type="entry name" value="REPLICATIVE DNA HELICASE DNAB"/>
    <property type="match status" value="1"/>
</dbReference>
<evidence type="ECO:0000313" key="15">
    <source>
        <dbReference type="Proteomes" id="UP000295008"/>
    </source>
</evidence>
<sequence>MSIASIAERIPPQNIDAERSTLGSMFLEKEAIEKGLELLQSEAFYREAHRVIFEVVLHLHNHGEPVDIITVSEELKRRNMLEKIGGIPYLTALANAVPTAANVEYYAKIVAEKALLRSIINTATEIVRLGYEGADEVDSILDQAEKQIFQIAQQRHVKGYVALKSILIDTFERIEQLYENRGGVTGLGTGFRDLDRMTAGLQPSDLIILAARPSMGKTTFALNLARNAAVDYKAPVIVFSLEMSKEQLALKLLCSEAGVDNQRIRTGTLRDEDWPRLSHALGRLSESNIYIDDTPGVTVFDIRAKARRIKAEAGLGLIVIDYLQLMQSRGRSENRQQEVSEISRSLKALARELEVPVISLSQLSRAVEQRTDKTPSLADLRESGSLEQDADIVAFLYREDYYNKETEKKGITDLIIAKQRNGPVGTVELLFQKEFSKFVGLDRQHQI</sequence>
<comment type="similarity">
    <text evidence="1 12">Belongs to the helicase family. DnaB subfamily.</text>
</comment>
<evidence type="ECO:0000256" key="5">
    <source>
        <dbReference type="ARBA" id="ARBA00022801"/>
    </source>
</evidence>
<evidence type="ECO:0000256" key="12">
    <source>
        <dbReference type="RuleBase" id="RU362085"/>
    </source>
</evidence>
<dbReference type="AlphaFoldDB" id="A0A4R1RHA3"/>
<evidence type="ECO:0000256" key="11">
    <source>
        <dbReference type="NCBIfam" id="TIGR00665"/>
    </source>
</evidence>
<dbReference type="GO" id="GO:0003677">
    <property type="term" value="F:DNA binding"/>
    <property type="evidence" value="ECO:0007669"/>
    <property type="project" value="UniProtKB-UniRule"/>
</dbReference>
<comment type="caution">
    <text evidence="14">The sequence shown here is derived from an EMBL/GenBank/DDBJ whole genome shotgun (WGS) entry which is preliminary data.</text>
</comment>
<dbReference type="GO" id="GO:0016887">
    <property type="term" value="F:ATP hydrolysis activity"/>
    <property type="evidence" value="ECO:0007669"/>
    <property type="project" value="RHEA"/>
</dbReference>
<evidence type="ECO:0000256" key="9">
    <source>
        <dbReference type="ARBA" id="ARBA00023235"/>
    </source>
</evidence>
<dbReference type="Pfam" id="PF00772">
    <property type="entry name" value="DnaB"/>
    <property type="match status" value="1"/>
</dbReference>
<keyword evidence="6 12" id="KW-0347">Helicase</keyword>
<dbReference type="Gene3D" id="1.10.860.10">
    <property type="entry name" value="DNAb Helicase, Chain A"/>
    <property type="match status" value="1"/>
</dbReference>
<evidence type="ECO:0000259" key="13">
    <source>
        <dbReference type="PROSITE" id="PS51199"/>
    </source>
</evidence>
<dbReference type="OrthoDB" id="9773982at2"/>
<evidence type="ECO:0000256" key="3">
    <source>
        <dbReference type="ARBA" id="ARBA00022705"/>
    </source>
</evidence>
<comment type="function">
    <text evidence="12">The main replicative DNA helicase, it participates in initiation and elongation during chromosome replication. Travels ahead of the DNA replisome, separating dsDNA into templates for DNA synthesis. A processive ATP-dependent 5'-3' DNA helicase it has DNA-dependent ATPase activity.</text>
</comment>
<dbReference type="GO" id="GO:0005829">
    <property type="term" value="C:cytosol"/>
    <property type="evidence" value="ECO:0007669"/>
    <property type="project" value="TreeGrafter"/>
</dbReference>
<dbReference type="InterPro" id="IPR007694">
    <property type="entry name" value="DNA_helicase_DnaB-like_C"/>
</dbReference>